<proteinExistence type="predicted"/>
<organism evidence="1 2">
    <name type="scientific">Halomonas marinisediminis</name>
    <dbReference type="NCBI Taxonomy" id="2546095"/>
    <lineage>
        <taxon>Bacteria</taxon>
        <taxon>Pseudomonadati</taxon>
        <taxon>Pseudomonadota</taxon>
        <taxon>Gammaproteobacteria</taxon>
        <taxon>Oceanospirillales</taxon>
        <taxon>Halomonadaceae</taxon>
        <taxon>Halomonas</taxon>
    </lineage>
</organism>
<dbReference type="EMBL" id="SLTR01000762">
    <property type="protein sequence ID" value="TDA72279.1"/>
    <property type="molecule type" value="Genomic_DNA"/>
</dbReference>
<evidence type="ECO:0000313" key="1">
    <source>
        <dbReference type="EMBL" id="TDA72279.1"/>
    </source>
</evidence>
<feature type="non-terminal residue" evidence="1">
    <location>
        <position position="1"/>
    </location>
</feature>
<reference evidence="1 2" key="1">
    <citation type="submission" date="2019-03" db="EMBL/GenBank/DDBJ databases">
        <title>Halomonas marinisediminis sp. nov., a moderately halophilic bacterium isolated from the Bohai Gulf.</title>
        <authorList>
            <person name="Ji X."/>
        </authorList>
    </citation>
    <scope>NUCLEOTIDE SEQUENCE [LARGE SCALE GENOMIC DNA]</scope>
    <source>
        <strain evidence="1 2">204</strain>
    </source>
</reference>
<feature type="non-terminal residue" evidence="1">
    <location>
        <position position="75"/>
    </location>
</feature>
<accession>A0ABY2D1H3</accession>
<sequence length="75" mass="7968">SQAAPTGFGPFYAEPGTVAEPLPRRARQIEFVGDSHTVGYGVTSPTRTCSEADVWATTDTSRGFGAMLARRYGAD</sequence>
<gene>
    <name evidence="1" type="ORF">E0702_18445</name>
</gene>
<dbReference type="Proteomes" id="UP000294823">
    <property type="component" value="Unassembled WGS sequence"/>
</dbReference>
<dbReference type="InterPro" id="IPR036514">
    <property type="entry name" value="SGNH_hydro_sf"/>
</dbReference>
<protein>
    <submittedName>
        <fullName evidence="1">GDSL family lipase</fullName>
    </submittedName>
</protein>
<keyword evidence="2" id="KW-1185">Reference proteome</keyword>
<name>A0ABY2D1H3_9GAMM</name>
<dbReference type="SUPFAM" id="SSF52266">
    <property type="entry name" value="SGNH hydrolase"/>
    <property type="match status" value="1"/>
</dbReference>
<evidence type="ECO:0000313" key="2">
    <source>
        <dbReference type="Proteomes" id="UP000294823"/>
    </source>
</evidence>
<comment type="caution">
    <text evidence="1">The sequence shown here is derived from an EMBL/GenBank/DDBJ whole genome shotgun (WGS) entry which is preliminary data.</text>
</comment>
<dbReference type="Gene3D" id="3.40.50.1110">
    <property type="entry name" value="SGNH hydrolase"/>
    <property type="match status" value="1"/>
</dbReference>